<dbReference type="PANTHER" id="PTHR42840:SF3">
    <property type="entry name" value="BINDING ROSSMANN FOLD OXIDOREDUCTASE, PUTATIVE (AFU_ORTHOLOGUE AFUA_2G10240)-RELATED"/>
    <property type="match status" value="1"/>
</dbReference>
<dbReference type="InterPro" id="IPR036291">
    <property type="entry name" value="NAD(P)-bd_dom_sf"/>
</dbReference>
<gene>
    <name evidence="4" type="ORF">METZ01_LOCUS134531</name>
</gene>
<feature type="domain" description="GFO/IDH/MocA-like oxidoreductase" evidence="3">
    <location>
        <begin position="127"/>
        <end position="247"/>
    </location>
</feature>
<evidence type="ECO:0000256" key="1">
    <source>
        <dbReference type="ARBA" id="ARBA00023002"/>
    </source>
</evidence>
<proteinExistence type="predicted"/>
<feature type="domain" description="Gfo/Idh/MocA-like oxidoreductase N-terminal" evidence="2">
    <location>
        <begin position="3"/>
        <end position="119"/>
    </location>
</feature>
<evidence type="ECO:0008006" key="5">
    <source>
        <dbReference type="Google" id="ProtNLM"/>
    </source>
</evidence>
<sequence length="329" mass="34775">MHQIAIFGAGRIGSVHAANIAAHSKCNLAAIVDPDLDAADRLAGAYGTEVRSADSVFGDVDIEAVFIASATDTHADLIEAAARAGKQIFCEKPVDLSVARVKDCLAAVDTAGVQMMVGFNRRFDPDFAELRKRIRAGEIGTLELLSIISKDPVPPSLKIAEVSGGLFRDMTIHDFDMVRFLLGEEPIAVSVTASCQVDSAIGALSDVDTAVVSLRSASGKLAVIVNSRRATYGYDQRIEAHGSNGMLSVGNRAESSLVRADADGITGSKPLYFFLERYALAYRAELDCFLEGLESGKMQAPNGVDGLAALELAEAAVESLAAGREVKLD</sequence>
<dbReference type="InterPro" id="IPR055170">
    <property type="entry name" value="GFO_IDH_MocA-like_dom"/>
</dbReference>
<dbReference type="SUPFAM" id="SSF51735">
    <property type="entry name" value="NAD(P)-binding Rossmann-fold domains"/>
    <property type="match status" value="1"/>
</dbReference>
<evidence type="ECO:0000259" key="2">
    <source>
        <dbReference type="Pfam" id="PF01408"/>
    </source>
</evidence>
<reference evidence="4" key="1">
    <citation type="submission" date="2018-05" db="EMBL/GenBank/DDBJ databases">
        <authorList>
            <person name="Lanie J.A."/>
            <person name="Ng W.-L."/>
            <person name="Kazmierczak K.M."/>
            <person name="Andrzejewski T.M."/>
            <person name="Davidsen T.M."/>
            <person name="Wayne K.J."/>
            <person name="Tettelin H."/>
            <person name="Glass J.I."/>
            <person name="Rusch D."/>
            <person name="Podicherti R."/>
            <person name="Tsui H.-C.T."/>
            <person name="Winkler M.E."/>
        </authorList>
    </citation>
    <scope>NUCLEOTIDE SEQUENCE</scope>
</reference>
<dbReference type="SUPFAM" id="SSF55347">
    <property type="entry name" value="Glyceraldehyde-3-phosphate dehydrogenase-like, C-terminal domain"/>
    <property type="match status" value="1"/>
</dbReference>
<dbReference type="Pfam" id="PF22725">
    <property type="entry name" value="GFO_IDH_MocA_C3"/>
    <property type="match status" value="1"/>
</dbReference>
<dbReference type="Pfam" id="PF01408">
    <property type="entry name" value="GFO_IDH_MocA"/>
    <property type="match status" value="1"/>
</dbReference>
<dbReference type="InterPro" id="IPR000683">
    <property type="entry name" value="Gfo/Idh/MocA-like_OxRdtase_N"/>
</dbReference>
<dbReference type="GO" id="GO:0000166">
    <property type="term" value="F:nucleotide binding"/>
    <property type="evidence" value="ECO:0007669"/>
    <property type="project" value="InterPro"/>
</dbReference>
<protein>
    <recommendedName>
        <fullName evidence="5">Gfo/Idh/MocA-like oxidoreductase N-terminal domain-containing protein</fullName>
    </recommendedName>
</protein>
<organism evidence="4">
    <name type="scientific">marine metagenome</name>
    <dbReference type="NCBI Taxonomy" id="408172"/>
    <lineage>
        <taxon>unclassified sequences</taxon>
        <taxon>metagenomes</taxon>
        <taxon>ecological metagenomes</taxon>
    </lineage>
</organism>
<dbReference type="PANTHER" id="PTHR42840">
    <property type="entry name" value="NAD(P)-BINDING ROSSMANN-FOLD SUPERFAMILY PROTEIN-RELATED"/>
    <property type="match status" value="1"/>
</dbReference>
<dbReference type="Gene3D" id="3.40.50.720">
    <property type="entry name" value="NAD(P)-binding Rossmann-like Domain"/>
    <property type="match status" value="1"/>
</dbReference>
<dbReference type="InterPro" id="IPR030827">
    <property type="entry name" value="Myo_inos_IolG"/>
</dbReference>
<dbReference type="AlphaFoldDB" id="A0A381YYY6"/>
<dbReference type="Gene3D" id="3.30.360.10">
    <property type="entry name" value="Dihydrodipicolinate Reductase, domain 2"/>
    <property type="match status" value="1"/>
</dbReference>
<dbReference type="NCBIfam" id="TIGR04380">
    <property type="entry name" value="myo_inos_iolG"/>
    <property type="match status" value="1"/>
</dbReference>
<evidence type="ECO:0000313" key="4">
    <source>
        <dbReference type="EMBL" id="SVA81677.1"/>
    </source>
</evidence>
<accession>A0A381YYY6</accession>
<name>A0A381YYY6_9ZZZZ</name>
<dbReference type="GO" id="GO:0016491">
    <property type="term" value="F:oxidoreductase activity"/>
    <property type="evidence" value="ECO:0007669"/>
    <property type="project" value="UniProtKB-KW"/>
</dbReference>
<dbReference type="EMBL" id="UINC01019302">
    <property type="protein sequence ID" value="SVA81677.1"/>
    <property type="molecule type" value="Genomic_DNA"/>
</dbReference>
<keyword evidence="1" id="KW-0560">Oxidoreductase</keyword>
<evidence type="ECO:0000259" key="3">
    <source>
        <dbReference type="Pfam" id="PF22725"/>
    </source>
</evidence>